<dbReference type="SUPFAM" id="SSF52317">
    <property type="entry name" value="Class I glutamine amidotransferase-like"/>
    <property type="match status" value="1"/>
</dbReference>
<feature type="domain" description="DJ-1/PfpI" evidence="1">
    <location>
        <begin position="1"/>
        <end position="168"/>
    </location>
</feature>
<dbReference type="GeneID" id="35767451"/>
<dbReference type="NCBIfam" id="TIGR01383">
    <property type="entry name" value="not_thiJ"/>
    <property type="match status" value="1"/>
</dbReference>
<accession>A0A0X8FCV3</accession>
<evidence type="ECO:0000313" key="5">
    <source>
        <dbReference type="Proteomes" id="UP001069145"/>
    </source>
</evidence>
<reference evidence="3 4" key="1">
    <citation type="submission" date="2020-12" db="EMBL/GenBank/DDBJ databases">
        <title>FDA dAtabase for Regulatory Grade micrObial Sequences (FDA-ARGOS): Supporting development and validation of Infectious Disease Dx tests.</title>
        <authorList>
            <person name="Sproer C."/>
            <person name="Gronow S."/>
            <person name="Severitt S."/>
            <person name="Schroder I."/>
            <person name="Tallon L."/>
            <person name="Sadzewicz L."/>
            <person name="Zhao X."/>
            <person name="Boylan J."/>
            <person name="Ott S."/>
            <person name="Bowen H."/>
            <person name="Vavikolanu K."/>
            <person name="Mehta A."/>
            <person name="Aluvathingal J."/>
            <person name="Nadendla S."/>
            <person name="Lowell S."/>
            <person name="Myers T."/>
            <person name="Yan Y."/>
            <person name="Sichtig H."/>
        </authorList>
    </citation>
    <scope>NUCLEOTIDE SEQUENCE [LARGE SCALE GENOMIC DNA]</scope>
    <source>
        <strain evidence="3 4">FDAARGOS_911</strain>
    </source>
</reference>
<keyword evidence="5" id="KW-1185">Reference proteome</keyword>
<dbReference type="EMBL" id="CP065662">
    <property type="protein sequence ID" value="QPS01671.1"/>
    <property type="molecule type" value="Genomic_DNA"/>
</dbReference>
<protein>
    <submittedName>
        <fullName evidence="3">DJ-1/PfpI family protein</fullName>
    </submittedName>
</protein>
<dbReference type="EMBL" id="JAOTML010000005">
    <property type="protein sequence ID" value="MCY3053495.1"/>
    <property type="molecule type" value="Genomic_DNA"/>
</dbReference>
<dbReference type="KEGG" id="aun:AWM73_00110"/>
<dbReference type="AlphaFoldDB" id="A0A0X8FCV3"/>
<dbReference type="RefSeq" id="WP_060777507.1">
    <property type="nucleotide sequence ID" value="NZ_CAJHLF010000012.1"/>
</dbReference>
<dbReference type="InterPro" id="IPR006287">
    <property type="entry name" value="DJ-1"/>
</dbReference>
<dbReference type="CDD" id="cd03135">
    <property type="entry name" value="GATase1_DJ-1"/>
    <property type="match status" value="1"/>
</dbReference>
<gene>
    <name evidence="3" type="ORF">I6G68_00915</name>
    <name evidence="2" type="ORF">ODY43_05775</name>
</gene>
<dbReference type="PANTHER" id="PTHR48094">
    <property type="entry name" value="PROTEIN/NUCLEIC ACID DEGLYCASE DJ-1-RELATED"/>
    <property type="match status" value="1"/>
</dbReference>
<dbReference type="Proteomes" id="UP001069145">
    <property type="component" value="Unassembled WGS sequence"/>
</dbReference>
<sequence>MKAMILLSKDYEETEAVAVIDILRRAEIAIDVVATEGDLDTVGDHNITIRADYLLEDIKGADYDILITPGGVGGTNALRENAKVIDLLKEQYRSDSGYIASICASPRVLDKAGISQEIRGTIFPALSDQVNFKEYVADELVVNDKDHQVITSQGPATAYYFALEIVRQLKGQEVHDQVAKALLIPNVEAAVKA</sequence>
<dbReference type="InterPro" id="IPR050325">
    <property type="entry name" value="Prot/Nucl_acid_deglycase"/>
</dbReference>
<dbReference type="GO" id="GO:0005737">
    <property type="term" value="C:cytoplasm"/>
    <property type="evidence" value="ECO:0007669"/>
    <property type="project" value="TreeGrafter"/>
</dbReference>
<evidence type="ECO:0000259" key="1">
    <source>
        <dbReference type="Pfam" id="PF01965"/>
    </source>
</evidence>
<organism evidence="3 4">
    <name type="scientific">Aerococcus urinae</name>
    <dbReference type="NCBI Taxonomy" id="1376"/>
    <lineage>
        <taxon>Bacteria</taxon>
        <taxon>Bacillati</taxon>
        <taxon>Bacillota</taxon>
        <taxon>Bacilli</taxon>
        <taxon>Lactobacillales</taxon>
        <taxon>Aerococcaceae</taxon>
        <taxon>Aerococcus</taxon>
    </lineage>
</organism>
<reference evidence="2" key="2">
    <citation type="submission" date="2022-09" db="EMBL/GenBank/DDBJ databases">
        <title>Aerococcus urinae taxonomy study.</title>
        <authorList>
            <person name="Christensen J."/>
            <person name="Senneby E."/>
        </authorList>
    </citation>
    <scope>NUCLEOTIDE SEQUENCE</scope>
    <source>
        <strain evidence="2">NLD-066-U95</strain>
    </source>
</reference>
<evidence type="ECO:0000313" key="2">
    <source>
        <dbReference type="EMBL" id="MCY3053495.1"/>
    </source>
</evidence>
<dbReference type="Proteomes" id="UP000594771">
    <property type="component" value="Chromosome"/>
</dbReference>
<dbReference type="PANTHER" id="PTHR48094:SF12">
    <property type="entry name" value="PARKINSON DISEASE PROTEIN 7 HOMOLOG"/>
    <property type="match status" value="1"/>
</dbReference>
<proteinExistence type="predicted"/>
<dbReference type="InterPro" id="IPR002818">
    <property type="entry name" value="DJ-1/PfpI"/>
</dbReference>
<dbReference type="Gene3D" id="3.40.50.880">
    <property type="match status" value="1"/>
</dbReference>
<dbReference type="OrthoDB" id="9800516at2"/>
<evidence type="ECO:0000313" key="4">
    <source>
        <dbReference type="Proteomes" id="UP000594771"/>
    </source>
</evidence>
<dbReference type="Pfam" id="PF01965">
    <property type="entry name" value="DJ-1_PfpI"/>
    <property type="match status" value="1"/>
</dbReference>
<dbReference type="InterPro" id="IPR029062">
    <property type="entry name" value="Class_I_gatase-like"/>
</dbReference>
<name>A0A0X8FCV3_9LACT</name>
<evidence type="ECO:0000313" key="3">
    <source>
        <dbReference type="EMBL" id="QPS01671.1"/>
    </source>
</evidence>